<evidence type="ECO:0000313" key="13">
    <source>
        <dbReference type="Proteomes" id="UP000294513"/>
    </source>
</evidence>
<evidence type="ECO:0000259" key="9">
    <source>
        <dbReference type="Pfam" id="PF00441"/>
    </source>
</evidence>
<dbReference type="Pfam" id="PF02771">
    <property type="entry name" value="Acyl-CoA_dh_N"/>
    <property type="match status" value="1"/>
</dbReference>
<dbReference type="GO" id="GO:0050660">
    <property type="term" value="F:flavin adenine dinucleotide binding"/>
    <property type="evidence" value="ECO:0007669"/>
    <property type="project" value="InterPro"/>
</dbReference>
<dbReference type="Gene3D" id="1.10.540.10">
    <property type="entry name" value="Acyl-CoA dehydrogenase/oxidase, N-terminal domain"/>
    <property type="match status" value="1"/>
</dbReference>
<comment type="similarity">
    <text evidence="2 7">Belongs to the acyl-CoA dehydrogenase family.</text>
</comment>
<name>A0A4R4ZX54_9ACTN</name>
<sequence>MSQPSRSPSPVDERTARRVAEEARETEWRLPSFGKQLFLGDFRLDLIHPHPRPGDEARRKGEEFLARLAEFCTTKIDPAVIERESRIPDDVVKGLRAMGALGMKIPERYGGLGLGQLYYGRALMIIGSVSPALGALLSAHQSIGVPQPIKMFGTDAQKDYWLPRCANEISAFLLTEPDVGSDPARLRATAVPDGDSYVLNGVKLWTTNGVVADLVVVMARVPKSDGHRGGISAFVVDMSTPGITVENRNAFMGLRGIENGVTRFHDVRVPAANLIGQEGAGLKIALTTLNTGRLSLPAICAASAKWSAKIAREWTKERVQWGRPVGEHEAVSRKVAFIAATAYALEAVLDLSGQLADDERGDIRIEAALAKLWSSEMACRVADELVQLRGGRGYETAESLAARGERGVPAEQLLRDLRINRIFEGSTEIMHLLIAREAVDAHLSVAGDIIDPETTTGQKARAAARAGGFYARWLPTLVTGAGQRPGAYGEFGPLARHLRYVERASRKLARSIFYAAGRWQGDLEYRQGFLGRMVDIGAELYAMSAVCVRAQADTAPEGPIAGSGSGGTGPATAPGASAVLLADAFCRQARVRVEELFDGLWRNTDAMDVKLARAVLAGDFAWVEEGVLDPSIPGPWIASTEPGPSGKESVHRTIG</sequence>
<evidence type="ECO:0000256" key="7">
    <source>
        <dbReference type="RuleBase" id="RU362125"/>
    </source>
</evidence>
<dbReference type="FunFam" id="1.10.540.10:FF:000001">
    <property type="entry name" value="Very long-chain-specific acyl-CoA dehydrogenase, mitochondrial"/>
    <property type="match status" value="1"/>
</dbReference>
<dbReference type="SUPFAM" id="SSF56645">
    <property type="entry name" value="Acyl-CoA dehydrogenase NM domain-like"/>
    <property type="match status" value="1"/>
</dbReference>
<dbReference type="GO" id="GO:0003995">
    <property type="term" value="F:acyl-CoA dehydrogenase activity"/>
    <property type="evidence" value="ECO:0007669"/>
    <property type="project" value="TreeGrafter"/>
</dbReference>
<evidence type="ECO:0000259" key="11">
    <source>
        <dbReference type="Pfam" id="PF02771"/>
    </source>
</evidence>
<accession>A0A4R4ZX54</accession>
<reference evidence="12 13" key="1">
    <citation type="submission" date="2019-03" db="EMBL/GenBank/DDBJ databases">
        <title>Draft genome sequences of novel Actinobacteria.</title>
        <authorList>
            <person name="Sahin N."/>
            <person name="Ay H."/>
            <person name="Saygin H."/>
        </authorList>
    </citation>
    <scope>NUCLEOTIDE SEQUENCE [LARGE SCALE GENOMIC DNA]</scope>
    <source>
        <strain evidence="12 13">H3C3</strain>
    </source>
</reference>
<evidence type="ECO:0000256" key="4">
    <source>
        <dbReference type="ARBA" id="ARBA00022827"/>
    </source>
</evidence>
<dbReference type="SUPFAM" id="SSF47203">
    <property type="entry name" value="Acyl-CoA dehydrogenase C-terminal domain-like"/>
    <property type="match status" value="1"/>
</dbReference>
<keyword evidence="3 7" id="KW-0285">Flavoprotein</keyword>
<dbReference type="InterPro" id="IPR009075">
    <property type="entry name" value="AcylCo_DH/oxidase_C"/>
</dbReference>
<evidence type="ECO:0000256" key="3">
    <source>
        <dbReference type="ARBA" id="ARBA00022630"/>
    </source>
</evidence>
<dbReference type="PANTHER" id="PTHR48083:SF31">
    <property type="entry name" value="ACYL-COA DEHYDROGENASE FADE10-RELATED"/>
    <property type="match status" value="1"/>
</dbReference>
<dbReference type="InterPro" id="IPR050741">
    <property type="entry name" value="Acyl-CoA_dehydrogenase"/>
</dbReference>
<dbReference type="OrthoDB" id="5241155at2"/>
<dbReference type="Proteomes" id="UP000294513">
    <property type="component" value="Unassembled WGS sequence"/>
</dbReference>
<dbReference type="InterPro" id="IPR036250">
    <property type="entry name" value="AcylCo_DH-like_C"/>
</dbReference>
<proteinExistence type="inferred from homology"/>
<dbReference type="RefSeq" id="WP_131903368.1">
    <property type="nucleotide sequence ID" value="NZ_SMKU01000515.1"/>
</dbReference>
<keyword evidence="13" id="KW-1185">Reference proteome</keyword>
<dbReference type="InterPro" id="IPR013786">
    <property type="entry name" value="AcylCoA_DH/ox_N"/>
</dbReference>
<gene>
    <name evidence="12" type="ORF">E1298_44290</name>
</gene>
<evidence type="ECO:0000256" key="2">
    <source>
        <dbReference type="ARBA" id="ARBA00009347"/>
    </source>
</evidence>
<comment type="caution">
    <text evidence="12">The sequence shown here is derived from an EMBL/GenBank/DDBJ whole genome shotgun (WGS) entry which is preliminary data.</text>
</comment>
<dbReference type="Pfam" id="PF02770">
    <property type="entry name" value="Acyl-CoA_dh_M"/>
    <property type="match status" value="1"/>
</dbReference>
<dbReference type="GO" id="GO:0005737">
    <property type="term" value="C:cytoplasm"/>
    <property type="evidence" value="ECO:0007669"/>
    <property type="project" value="TreeGrafter"/>
</dbReference>
<comment type="cofactor">
    <cofactor evidence="1 7">
        <name>FAD</name>
        <dbReference type="ChEBI" id="CHEBI:57692"/>
    </cofactor>
</comment>
<feature type="domain" description="Acyl-CoA dehydrogenase/oxidase C-terminal" evidence="9">
    <location>
        <begin position="279"/>
        <end position="437"/>
    </location>
</feature>
<keyword evidence="4 7" id="KW-0274">FAD</keyword>
<keyword evidence="5 7" id="KW-0560">Oxidoreductase</keyword>
<dbReference type="AlphaFoldDB" id="A0A4R4ZX54"/>
<evidence type="ECO:0000256" key="5">
    <source>
        <dbReference type="ARBA" id="ARBA00023002"/>
    </source>
</evidence>
<dbReference type="Gene3D" id="1.20.140.10">
    <property type="entry name" value="Butyryl-CoA Dehydrogenase, subunit A, domain 3"/>
    <property type="match status" value="2"/>
</dbReference>
<organism evidence="12 13">
    <name type="scientific">Actinomadura rubrisoli</name>
    <dbReference type="NCBI Taxonomy" id="2530368"/>
    <lineage>
        <taxon>Bacteria</taxon>
        <taxon>Bacillati</taxon>
        <taxon>Actinomycetota</taxon>
        <taxon>Actinomycetes</taxon>
        <taxon>Streptosporangiales</taxon>
        <taxon>Thermomonosporaceae</taxon>
        <taxon>Actinomadura</taxon>
    </lineage>
</organism>
<dbReference type="InterPro" id="IPR037069">
    <property type="entry name" value="AcylCoA_DH/ox_N_sf"/>
</dbReference>
<dbReference type="InterPro" id="IPR006091">
    <property type="entry name" value="Acyl-CoA_Oxase/DH_mid-dom"/>
</dbReference>
<dbReference type="InterPro" id="IPR046373">
    <property type="entry name" value="Acyl-CoA_Oxase/DH_mid-dom_sf"/>
</dbReference>
<evidence type="ECO:0000256" key="8">
    <source>
        <dbReference type="SAM" id="MobiDB-lite"/>
    </source>
</evidence>
<dbReference type="EMBL" id="SMKU01000515">
    <property type="protein sequence ID" value="TDD62936.1"/>
    <property type="molecule type" value="Genomic_DNA"/>
</dbReference>
<protein>
    <submittedName>
        <fullName evidence="12">Acyl-CoA dehydrogenase</fullName>
    </submittedName>
</protein>
<dbReference type="Gene3D" id="2.40.110.10">
    <property type="entry name" value="Butyryl-CoA Dehydrogenase, subunit A, domain 2"/>
    <property type="match status" value="1"/>
</dbReference>
<comment type="catalytic activity">
    <reaction evidence="6">
        <text>a 2,3-saturated acyl-CoA + A = a 2,3-dehydroacyl-CoA + AH2</text>
        <dbReference type="Rhea" id="RHEA:48608"/>
        <dbReference type="ChEBI" id="CHEBI:13193"/>
        <dbReference type="ChEBI" id="CHEBI:17499"/>
        <dbReference type="ChEBI" id="CHEBI:60015"/>
        <dbReference type="ChEBI" id="CHEBI:65111"/>
    </reaction>
</comment>
<evidence type="ECO:0000313" key="12">
    <source>
        <dbReference type="EMBL" id="TDD62936.1"/>
    </source>
</evidence>
<dbReference type="PANTHER" id="PTHR48083">
    <property type="entry name" value="MEDIUM-CHAIN SPECIFIC ACYL-COA DEHYDROGENASE, MITOCHONDRIAL-RELATED"/>
    <property type="match status" value="1"/>
</dbReference>
<feature type="region of interest" description="Disordered" evidence="8">
    <location>
        <begin position="634"/>
        <end position="655"/>
    </location>
</feature>
<dbReference type="InterPro" id="IPR009100">
    <property type="entry name" value="AcylCoA_DH/oxidase_NM_dom_sf"/>
</dbReference>
<evidence type="ECO:0000256" key="1">
    <source>
        <dbReference type="ARBA" id="ARBA00001974"/>
    </source>
</evidence>
<feature type="domain" description="Acyl-CoA oxidase/dehydrogenase middle" evidence="10">
    <location>
        <begin position="171"/>
        <end position="267"/>
    </location>
</feature>
<dbReference type="GO" id="GO:0033539">
    <property type="term" value="P:fatty acid beta-oxidation using acyl-CoA dehydrogenase"/>
    <property type="evidence" value="ECO:0007669"/>
    <property type="project" value="TreeGrafter"/>
</dbReference>
<evidence type="ECO:0000256" key="6">
    <source>
        <dbReference type="ARBA" id="ARBA00052546"/>
    </source>
</evidence>
<dbReference type="FunFam" id="1.20.140.10:FF:000019">
    <property type="entry name" value="Acyl-CoA dehydrogenase"/>
    <property type="match status" value="1"/>
</dbReference>
<dbReference type="FunFam" id="2.40.110.10:FF:000002">
    <property type="entry name" value="Acyl-CoA dehydrogenase fadE12"/>
    <property type="match status" value="1"/>
</dbReference>
<dbReference type="Pfam" id="PF00441">
    <property type="entry name" value="Acyl-CoA_dh_1"/>
    <property type="match status" value="1"/>
</dbReference>
<feature type="domain" description="Acyl-CoA dehydrogenase/oxidase N-terminal" evidence="11">
    <location>
        <begin position="62"/>
        <end position="167"/>
    </location>
</feature>
<evidence type="ECO:0000259" key="10">
    <source>
        <dbReference type="Pfam" id="PF02770"/>
    </source>
</evidence>